<accession>A0A1G9TY43</accession>
<keyword evidence="4 5" id="KW-0067">ATP-binding</keyword>
<dbReference type="CDD" id="cd14014">
    <property type="entry name" value="STKc_PknB_like"/>
    <property type="match status" value="1"/>
</dbReference>
<evidence type="ECO:0000256" key="6">
    <source>
        <dbReference type="SAM" id="MobiDB-lite"/>
    </source>
</evidence>
<dbReference type="PROSITE" id="PS00107">
    <property type="entry name" value="PROTEIN_KINASE_ATP"/>
    <property type="match status" value="1"/>
</dbReference>
<feature type="compositionally biased region" description="Pro residues" evidence="6">
    <location>
        <begin position="352"/>
        <end position="367"/>
    </location>
</feature>
<keyword evidence="3 9" id="KW-0418">Kinase</keyword>
<gene>
    <name evidence="9" type="ORF">SAMN04489726_2056</name>
</gene>
<reference evidence="9 10" key="1">
    <citation type="submission" date="2016-10" db="EMBL/GenBank/DDBJ databases">
        <authorList>
            <person name="de Groot N.N."/>
        </authorList>
    </citation>
    <scope>NUCLEOTIDE SEQUENCE [LARGE SCALE GENOMIC DNA]</scope>
    <source>
        <strain evidence="9 10">DSM 44149</strain>
    </source>
</reference>
<dbReference type="AlphaFoldDB" id="A0A1G9TY43"/>
<dbReference type="InterPro" id="IPR008271">
    <property type="entry name" value="Ser/Thr_kinase_AS"/>
</dbReference>
<dbReference type="Gene3D" id="3.30.200.20">
    <property type="entry name" value="Phosphorylase Kinase, domain 1"/>
    <property type="match status" value="1"/>
</dbReference>
<keyword evidence="7" id="KW-0472">Membrane</keyword>
<keyword evidence="7" id="KW-1133">Transmembrane helix</keyword>
<feature type="domain" description="Protein kinase" evidence="8">
    <location>
        <begin position="10"/>
        <end position="268"/>
    </location>
</feature>
<evidence type="ECO:0000256" key="4">
    <source>
        <dbReference type="ARBA" id="ARBA00022840"/>
    </source>
</evidence>
<sequence>MSLTTLDGRYELGMLLGQGGMADVFRAVDTVLGRDVAVKIFRGGSGSVDRARFLAECHLSAGLHHPNLVTVYDAGTDNGRDYLVMRLIEGKTLADKLDWGALEASWVCEVGAVVAQALAHVHASGVVHRDIKPSNILLGQGEVPYLADFGIALPSGARRLTKGGQFLGTIAYTAPEQIQGAQATAAADVYAFGLVLLEALTGRVEFDGPESAAAVAKLNRAPEIPDTIPDGVAAVLKAMLSEDPARRPTAASCAELLRAAAAGEAPEVTIPPVTTPEPITERITERITRRRRVRPAYLVAGGAAIAAAVLLFPASVLDAGSPRSENGKAGEPTTTTVPPQAPPAVPSTRPLQPAPPGPPITGQPPAPITREVVLVPQPQPQQPKDRKPPKNPPDNGGKGGDGGGKRPGPGDKGGPGREP</sequence>
<dbReference type="eggNOG" id="COG0515">
    <property type="taxonomic scope" value="Bacteria"/>
</dbReference>
<evidence type="ECO:0000256" key="2">
    <source>
        <dbReference type="ARBA" id="ARBA00022741"/>
    </source>
</evidence>
<dbReference type="InterPro" id="IPR011009">
    <property type="entry name" value="Kinase-like_dom_sf"/>
</dbReference>
<evidence type="ECO:0000256" key="7">
    <source>
        <dbReference type="SAM" id="Phobius"/>
    </source>
</evidence>
<dbReference type="EMBL" id="LT629701">
    <property type="protein sequence ID" value="SDM52513.1"/>
    <property type="molecule type" value="Genomic_DNA"/>
</dbReference>
<dbReference type="GO" id="GO:0005524">
    <property type="term" value="F:ATP binding"/>
    <property type="evidence" value="ECO:0007669"/>
    <property type="project" value="UniProtKB-UniRule"/>
</dbReference>
<feature type="region of interest" description="Disordered" evidence="6">
    <location>
        <begin position="322"/>
        <end position="419"/>
    </location>
</feature>
<dbReference type="Proteomes" id="UP000183376">
    <property type="component" value="Chromosome I"/>
</dbReference>
<evidence type="ECO:0000256" key="3">
    <source>
        <dbReference type="ARBA" id="ARBA00022777"/>
    </source>
</evidence>
<name>A0A1G9TY43_ALLAB</name>
<dbReference type="STRING" id="211114.SAMN04489726_2056"/>
<evidence type="ECO:0000256" key="5">
    <source>
        <dbReference type="PROSITE-ProRule" id="PRU10141"/>
    </source>
</evidence>
<dbReference type="RefSeq" id="WP_030432883.1">
    <property type="nucleotide sequence ID" value="NZ_JOEF01000033.1"/>
</dbReference>
<evidence type="ECO:0000313" key="9">
    <source>
        <dbReference type="EMBL" id="SDM52513.1"/>
    </source>
</evidence>
<dbReference type="SUPFAM" id="SSF56112">
    <property type="entry name" value="Protein kinase-like (PK-like)"/>
    <property type="match status" value="1"/>
</dbReference>
<dbReference type="PROSITE" id="PS00108">
    <property type="entry name" value="PROTEIN_KINASE_ST"/>
    <property type="match status" value="1"/>
</dbReference>
<dbReference type="PANTHER" id="PTHR43289:SF34">
    <property type="entry name" value="SERINE_THREONINE-PROTEIN KINASE YBDM-RELATED"/>
    <property type="match status" value="1"/>
</dbReference>
<protein>
    <submittedName>
        <fullName evidence="9">Serine/threonine protein kinase</fullName>
    </submittedName>
</protein>
<dbReference type="PROSITE" id="PS50011">
    <property type="entry name" value="PROTEIN_KINASE_DOM"/>
    <property type="match status" value="1"/>
</dbReference>
<dbReference type="PANTHER" id="PTHR43289">
    <property type="entry name" value="MITOGEN-ACTIVATED PROTEIN KINASE KINASE KINASE 20-RELATED"/>
    <property type="match status" value="1"/>
</dbReference>
<dbReference type="InterPro" id="IPR000719">
    <property type="entry name" value="Prot_kinase_dom"/>
</dbReference>
<keyword evidence="7" id="KW-0812">Transmembrane</keyword>
<keyword evidence="2 5" id="KW-0547">Nucleotide-binding</keyword>
<dbReference type="GO" id="GO:0004674">
    <property type="term" value="F:protein serine/threonine kinase activity"/>
    <property type="evidence" value="ECO:0007669"/>
    <property type="project" value="UniProtKB-KW"/>
</dbReference>
<feature type="binding site" evidence="5">
    <location>
        <position position="39"/>
    </location>
    <ligand>
        <name>ATP</name>
        <dbReference type="ChEBI" id="CHEBI:30616"/>
    </ligand>
</feature>
<evidence type="ECO:0000259" key="8">
    <source>
        <dbReference type="PROSITE" id="PS50011"/>
    </source>
</evidence>
<keyword evidence="1" id="KW-0808">Transferase</keyword>
<keyword evidence="9" id="KW-0723">Serine/threonine-protein kinase</keyword>
<keyword evidence="10" id="KW-1185">Reference proteome</keyword>
<proteinExistence type="predicted"/>
<dbReference type="SMART" id="SM00220">
    <property type="entry name" value="S_TKc"/>
    <property type="match status" value="1"/>
</dbReference>
<evidence type="ECO:0000256" key="1">
    <source>
        <dbReference type="ARBA" id="ARBA00022679"/>
    </source>
</evidence>
<organism evidence="9 10">
    <name type="scientific">Allokutzneria albata</name>
    <name type="common">Kibdelosporangium albatum</name>
    <dbReference type="NCBI Taxonomy" id="211114"/>
    <lineage>
        <taxon>Bacteria</taxon>
        <taxon>Bacillati</taxon>
        <taxon>Actinomycetota</taxon>
        <taxon>Actinomycetes</taxon>
        <taxon>Pseudonocardiales</taxon>
        <taxon>Pseudonocardiaceae</taxon>
        <taxon>Allokutzneria</taxon>
    </lineage>
</organism>
<dbReference type="Gene3D" id="1.10.510.10">
    <property type="entry name" value="Transferase(Phosphotransferase) domain 1"/>
    <property type="match status" value="1"/>
</dbReference>
<dbReference type="Pfam" id="PF00069">
    <property type="entry name" value="Pkinase"/>
    <property type="match status" value="1"/>
</dbReference>
<dbReference type="InterPro" id="IPR017441">
    <property type="entry name" value="Protein_kinase_ATP_BS"/>
</dbReference>
<feature type="compositionally biased region" description="Gly residues" evidence="6">
    <location>
        <begin position="396"/>
        <end position="413"/>
    </location>
</feature>
<feature type="transmembrane region" description="Helical" evidence="7">
    <location>
        <begin position="296"/>
        <end position="316"/>
    </location>
</feature>
<evidence type="ECO:0000313" key="10">
    <source>
        <dbReference type="Proteomes" id="UP000183376"/>
    </source>
</evidence>